<reference evidence="2" key="1">
    <citation type="submission" date="2022-11" db="UniProtKB">
        <authorList>
            <consortium name="WormBaseParasite"/>
        </authorList>
    </citation>
    <scope>IDENTIFICATION</scope>
</reference>
<evidence type="ECO:0000313" key="1">
    <source>
        <dbReference type="Proteomes" id="UP000887579"/>
    </source>
</evidence>
<organism evidence="1 2">
    <name type="scientific">Panagrolaimus sp. ES5</name>
    <dbReference type="NCBI Taxonomy" id="591445"/>
    <lineage>
        <taxon>Eukaryota</taxon>
        <taxon>Metazoa</taxon>
        <taxon>Ecdysozoa</taxon>
        <taxon>Nematoda</taxon>
        <taxon>Chromadorea</taxon>
        <taxon>Rhabditida</taxon>
        <taxon>Tylenchina</taxon>
        <taxon>Panagrolaimomorpha</taxon>
        <taxon>Panagrolaimoidea</taxon>
        <taxon>Panagrolaimidae</taxon>
        <taxon>Panagrolaimus</taxon>
    </lineage>
</organism>
<evidence type="ECO:0000313" key="2">
    <source>
        <dbReference type="WBParaSite" id="ES5_v2.g12829.t1"/>
    </source>
</evidence>
<accession>A0AC34F6U4</accession>
<protein>
    <submittedName>
        <fullName evidence="2">Uncharacterized protein</fullName>
    </submittedName>
</protein>
<proteinExistence type="predicted"/>
<dbReference type="WBParaSite" id="ES5_v2.g12829.t1">
    <property type="protein sequence ID" value="ES5_v2.g12829.t1"/>
    <property type="gene ID" value="ES5_v2.g12829"/>
</dbReference>
<name>A0AC34F6U4_9BILA</name>
<dbReference type="Proteomes" id="UP000887579">
    <property type="component" value="Unplaced"/>
</dbReference>
<sequence>INALQIILDRIGSAKTLKNGSATRCGYSIDFLYQKKELQGLKITQILPLELSRLVLQKKGEHSFAALYQICAGLDFNQREKYGIKSVRDYFYLNQGRNRSNIEADKQAFYAFQSALKTIGFSENQRELIFKLLSAILHVGNLYFQNQITSDGIEIVEIANESELKWVSHLLEIDLKDLKRVFLTTSQPSKSDINDLEGKPSLTFQAVTSIDKALDIRDSFAKTLYNELFKWILNHISLFFQCSNPEATISVIDLFGFEKYNNNTFEEFCINSVNEKLENFFIQKNFKTFQNDYEDEGIVCEYRMPSSLDNERVVNMIFNRPFGILPLLMDESRFPKGSDEAFFQRSNINHLDKSIYCKPRTKEKFEFGIRHFAGITYYNVEGFLANNRWTELSTIFDLLSKSENPSLAFLVPKSSGNVQKNKTIFVADEFSKAVSQLYDRLNKESVHFIRCIRVNSDQTSTKFDAEVIGRQMKALSIQEIYRMSVLGYPHKINIHTFIKSFRCLLPIEVIDHEGPEKIAEDILNAQGTRYFGDYAIGSHSVFLKDRLLNQLEDSKHALRDASAILIQRNIRKFAAEKKFERKKQSAVKIQSAFRGWNARKKAVTLKEEELRQVEKHAESPILQESSNTTNNKIYENNVGERIAPSAPVQWYELPEEINTVLNQEAINLPKVKTITNYLPLKLQADIPLVEALTIEEFAELNLKNHILEARREPILTPFLPKEEEKDFKLSCEIFKLILRYMNDTTMTPGQRSILAKYIIQQGIEVPSQRDEIFMQLCNQTYNNRNPENSKTAWNLILMAVNSFPPGILIFPMIKDYFERQPQPLSTHLLNGLFRSLRHNDTNRKRTFASTTLEQQSYHRRQTPVVQIILPDGDSIDVEVDAWTTIEEIVERVLRLRGLIDSEGWGLTIDNGEINSVVHGKSFLFDAISQFEIPSVPPEDSPFLNFRTISKSKSQHKSRSTPEGEEDETNMQNAHMESLSPKPNNGILKSNNKQQRLTPEEYANMSVASRIRNMKIPGNNGDVNKFLDEVFDQALPSNEDNSTNLIAASIKGGAGPDPYYHQNRPTETYRRAPASPRYNGATSDVSDRRHVPSGLSSSINLSADDGRDSRFSGSLPPSRQLFSPSRRTNDRARTPTNMMENSRLGQIQPTSQHARFVGNGSNNNGVSMHNNNRQNGRRRFESPAAERRARAFNNRSKSTPRGFTNGDYPSTPILPPPDYDQNDTYTIKRAPRQFSNGNNNYPRSVSSTPRTARNGYVRAEESPKFARQQSYDLGSPHYMTGDSRRSPTKPLQSPHFLDNIDLQPRSPIYSYRNDTINRSRASAEPTYFESRTLSRNGANGTIPRKTPDSIVSNGHPHHIENNGIYSRDMNKSYHEPSISGPPKSAMSLISAKSQSSSNIPATCFISEPWKLIIRREVFFPGETLDDIDSIDLVFSQIISDCRKHKPHRIRHFERDRINSILNKYRVPVESLDKPNEVSIEVKQDIISEARKWPLYFSRMYPVIEERNNERVFMILGVSENGIRLMTRNVENVNDPMVPQAHFE</sequence>